<organism evidence="1 2">
    <name type="scientific">Bathymodiolus azoricus thioautotrophic gill symbiont</name>
    <dbReference type="NCBI Taxonomy" id="235205"/>
    <lineage>
        <taxon>Bacteria</taxon>
        <taxon>Pseudomonadati</taxon>
        <taxon>Pseudomonadota</taxon>
        <taxon>Gammaproteobacteria</taxon>
        <taxon>sulfur-oxidizing symbionts</taxon>
    </lineage>
</organism>
<evidence type="ECO:0000313" key="1">
    <source>
        <dbReference type="EMBL" id="SEH69298.1"/>
    </source>
</evidence>
<dbReference type="OrthoDB" id="9916355at2"/>
<name>A0A1H6K228_9GAMM</name>
<proteinExistence type="predicted"/>
<dbReference type="EMBL" id="CDSC02000106">
    <property type="protein sequence ID" value="SEH69298.1"/>
    <property type="molecule type" value="Genomic_DNA"/>
</dbReference>
<evidence type="ECO:0000313" key="2">
    <source>
        <dbReference type="Proteomes" id="UP000198988"/>
    </source>
</evidence>
<dbReference type="RefSeq" id="WP_090715134.1">
    <property type="nucleotide sequence ID" value="NZ_CDSC02000106.1"/>
</dbReference>
<accession>A0A1H6K228</accession>
<sequence length="90" mass="10048">MNILNYKLPSTNELLTTRIELLATTHTINTLSLPNTIDQHFPVLGSNCALKASTFINTLILSQHEGGQCLDDTYPHCQRQLRNQSPTKGQ</sequence>
<protein>
    <submittedName>
        <fullName evidence="1">Transposase</fullName>
    </submittedName>
</protein>
<gene>
    <name evidence="1" type="ORF">BAZSYMA_ACONTIG189191_1</name>
</gene>
<dbReference type="AlphaFoldDB" id="A0A1H6K228"/>
<dbReference type="Proteomes" id="UP000198988">
    <property type="component" value="Unassembled WGS sequence"/>
</dbReference>
<reference evidence="2" key="1">
    <citation type="submission" date="2016-06" db="EMBL/GenBank/DDBJ databases">
        <authorList>
            <person name="Petersen J."/>
            <person name="Sayavedra L."/>
        </authorList>
    </citation>
    <scope>NUCLEOTIDE SEQUENCE [LARGE SCALE GENOMIC DNA]</scope>
    <source>
        <strain evidence="2">BazSymA</strain>
    </source>
</reference>